<protein>
    <submittedName>
        <fullName evidence="1">Uncharacterized protein</fullName>
    </submittedName>
</protein>
<name>A0ACB9UNM3_9CETA</name>
<evidence type="ECO:0000313" key="1">
    <source>
        <dbReference type="EMBL" id="KAI4574323.1"/>
    </source>
</evidence>
<evidence type="ECO:0000313" key="2">
    <source>
        <dbReference type="Proteomes" id="UP001057279"/>
    </source>
</evidence>
<dbReference type="EMBL" id="CM043039">
    <property type="protein sequence ID" value="KAI4574323.1"/>
    <property type="molecule type" value="Genomic_DNA"/>
</dbReference>
<organism evidence="1 2">
    <name type="scientific">Ovis ammon polii x Ovis aries</name>
    <dbReference type="NCBI Taxonomy" id="2918886"/>
    <lineage>
        <taxon>Eukaryota</taxon>
        <taxon>Metazoa</taxon>
        <taxon>Chordata</taxon>
        <taxon>Craniata</taxon>
        <taxon>Vertebrata</taxon>
        <taxon>Euteleostomi</taxon>
        <taxon>Mammalia</taxon>
        <taxon>Eutheria</taxon>
        <taxon>Laurasiatheria</taxon>
        <taxon>Artiodactyla</taxon>
        <taxon>Ruminantia</taxon>
        <taxon>Pecora</taxon>
        <taxon>Bovidae</taxon>
        <taxon>Caprinae</taxon>
        <taxon>Ovis</taxon>
    </lineage>
</organism>
<gene>
    <name evidence="1" type="ORF">MJG53_012499</name>
</gene>
<keyword evidence="2" id="KW-1185">Reference proteome</keyword>
<sequence length="222" mass="24140">MPASAVVTPRELKASVVRMSTQTGVGMREPGPGCAYGSVRIADDQSWKAAPVVPGGCTPPATRPGREDLRASLQAPPPPVQPWELVCSPPLALGWDRRLSLKDHTLPLPSIEGTHVSVHDALKKFQAKNDRSRWLLLVQPPCRKLWAEGGCVQLWLFISAPGQWPQATLGPTSAVSTFTLRLRACTTHISGPQRHWHVSTSSALHAALISKKPGPWERGKQR</sequence>
<proteinExistence type="predicted"/>
<accession>A0ACB9UNM3</accession>
<dbReference type="Proteomes" id="UP001057279">
    <property type="component" value="Linkage Group LG14"/>
</dbReference>
<comment type="caution">
    <text evidence="1">The sequence shown here is derived from an EMBL/GenBank/DDBJ whole genome shotgun (WGS) entry which is preliminary data.</text>
</comment>
<reference evidence="1" key="1">
    <citation type="submission" date="2022-03" db="EMBL/GenBank/DDBJ databases">
        <title>Genomic analyses of argali, domestic sheep and their hybrids provide insights into chromosomal evolution, heterosis and genetic basis of agronomic traits.</title>
        <authorList>
            <person name="Li M."/>
        </authorList>
    </citation>
    <scope>NUCLEOTIDE SEQUENCE</scope>
    <source>
        <strain evidence="1">F1 hybrid</strain>
    </source>
</reference>